<dbReference type="PANTHER" id="PTHR12714:SF24">
    <property type="entry name" value="SLR1182 PROTEIN"/>
    <property type="match status" value="1"/>
</dbReference>
<dbReference type="Pfam" id="PF04191">
    <property type="entry name" value="PEMT"/>
    <property type="match status" value="1"/>
</dbReference>
<name>A0ABP6VJ82_9GAMM</name>
<feature type="transmembrane region" description="Helical" evidence="5">
    <location>
        <begin position="12"/>
        <end position="31"/>
    </location>
</feature>
<sequence>MSTNKPGVSLDLLIPPPLVVALFGLMMWVCAQELGGGRFTLVWPDLVIGLLLGSGLLLIGSAAGALLRARTTVNPLRPGNTSTLVVTGVFRWSRNPIYLGDLLLLLAWVLWLGQLANLLLLAGYVGYMNRFQILPEERILAQRFGEAYRAYCAKVRRWL</sequence>
<feature type="transmembrane region" description="Helical" evidence="5">
    <location>
        <begin position="102"/>
        <end position="127"/>
    </location>
</feature>
<dbReference type="Gene3D" id="1.20.120.1630">
    <property type="match status" value="1"/>
</dbReference>
<evidence type="ECO:0000256" key="1">
    <source>
        <dbReference type="ARBA" id="ARBA00004127"/>
    </source>
</evidence>
<protein>
    <submittedName>
        <fullName evidence="6">Isoprenylcysteine carboxylmethyltransferase family protein</fullName>
    </submittedName>
</protein>
<gene>
    <name evidence="6" type="ORF">GCM10022394_11930</name>
</gene>
<accession>A0ABP6VJ82</accession>
<dbReference type="PANTHER" id="PTHR12714">
    <property type="entry name" value="PROTEIN-S ISOPRENYLCYSTEINE O-METHYLTRANSFERASE"/>
    <property type="match status" value="1"/>
</dbReference>
<evidence type="ECO:0000313" key="6">
    <source>
        <dbReference type="EMBL" id="GAA3534006.1"/>
    </source>
</evidence>
<evidence type="ECO:0000313" key="7">
    <source>
        <dbReference type="Proteomes" id="UP001500795"/>
    </source>
</evidence>
<dbReference type="EMBL" id="BAABCX010000001">
    <property type="protein sequence ID" value="GAA3534006.1"/>
    <property type="molecule type" value="Genomic_DNA"/>
</dbReference>
<evidence type="ECO:0000256" key="4">
    <source>
        <dbReference type="ARBA" id="ARBA00023136"/>
    </source>
</evidence>
<comment type="subcellular location">
    <subcellularLocation>
        <location evidence="1">Endomembrane system</location>
        <topology evidence="1">Multi-pass membrane protein</topology>
    </subcellularLocation>
</comment>
<reference evidence="7" key="1">
    <citation type="journal article" date="2019" name="Int. J. Syst. Evol. Microbiol.">
        <title>The Global Catalogue of Microorganisms (GCM) 10K type strain sequencing project: providing services to taxonomists for standard genome sequencing and annotation.</title>
        <authorList>
            <consortium name="The Broad Institute Genomics Platform"/>
            <consortium name="The Broad Institute Genome Sequencing Center for Infectious Disease"/>
            <person name="Wu L."/>
            <person name="Ma J."/>
        </authorList>
    </citation>
    <scope>NUCLEOTIDE SEQUENCE [LARGE SCALE GENOMIC DNA]</scope>
    <source>
        <strain evidence="7">JCM 17110</strain>
    </source>
</reference>
<organism evidence="6 7">
    <name type="scientific">Zobellella aerophila</name>
    <dbReference type="NCBI Taxonomy" id="870480"/>
    <lineage>
        <taxon>Bacteria</taxon>
        <taxon>Pseudomonadati</taxon>
        <taxon>Pseudomonadota</taxon>
        <taxon>Gammaproteobacteria</taxon>
        <taxon>Aeromonadales</taxon>
        <taxon>Aeromonadaceae</taxon>
        <taxon>Zobellella</taxon>
    </lineage>
</organism>
<keyword evidence="7" id="KW-1185">Reference proteome</keyword>
<feature type="transmembrane region" description="Helical" evidence="5">
    <location>
        <begin position="43"/>
        <end position="67"/>
    </location>
</feature>
<evidence type="ECO:0000256" key="3">
    <source>
        <dbReference type="ARBA" id="ARBA00022989"/>
    </source>
</evidence>
<dbReference type="RefSeq" id="WP_344955752.1">
    <property type="nucleotide sequence ID" value="NZ_BAABCX010000001.1"/>
</dbReference>
<evidence type="ECO:0000256" key="5">
    <source>
        <dbReference type="SAM" id="Phobius"/>
    </source>
</evidence>
<keyword evidence="2 5" id="KW-0812">Transmembrane</keyword>
<dbReference type="Proteomes" id="UP001500795">
    <property type="component" value="Unassembled WGS sequence"/>
</dbReference>
<comment type="caution">
    <text evidence="6">The sequence shown here is derived from an EMBL/GenBank/DDBJ whole genome shotgun (WGS) entry which is preliminary data.</text>
</comment>
<proteinExistence type="predicted"/>
<dbReference type="InterPro" id="IPR007318">
    <property type="entry name" value="Phopholipid_MeTrfase"/>
</dbReference>
<evidence type="ECO:0000256" key="2">
    <source>
        <dbReference type="ARBA" id="ARBA00022692"/>
    </source>
</evidence>
<keyword evidence="3 5" id="KW-1133">Transmembrane helix</keyword>
<keyword evidence="4 5" id="KW-0472">Membrane</keyword>